<organism evidence="1 2">
    <name type="scientific">Eleusine coracana subsp. coracana</name>
    <dbReference type="NCBI Taxonomy" id="191504"/>
    <lineage>
        <taxon>Eukaryota</taxon>
        <taxon>Viridiplantae</taxon>
        <taxon>Streptophyta</taxon>
        <taxon>Embryophyta</taxon>
        <taxon>Tracheophyta</taxon>
        <taxon>Spermatophyta</taxon>
        <taxon>Magnoliopsida</taxon>
        <taxon>Liliopsida</taxon>
        <taxon>Poales</taxon>
        <taxon>Poaceae</taxon>
        <taxon>PACMAD clade</taxon>
        <taxon>Chloridoideae</taxon>
        <taxon>Cynodonteae</taxon>
        <taxon>Eleusininae</taxon>
        <taxon>Eleusine</taxon>
    </lineage>
</organism>
<name>A0AAV5F5W2_ELECO</name>
<comment type="caution">
    <text evidence="1">The sequence shown here is derived from an EMBL/GenBank/DDBJ whole genome shotgun (WGS) entry which is preliminary data.</text>
</comment>
<sequence length="147" mass="16262">MAWLVDGRRRLDPARFDPDIMRRYLGNVVTYASREETVEAVSSAQLADVAAMAGVAIAEVFCPERFEELVDWMEERKGMFKQEGGKWTEVVGVGTGSPALVVSAFMPFKVEGDFGFGRPQLVMPWIRPGRLGSASMMVARSPREDGS</sequence>
<reference evidence="1" key="1">
    <citation type="journal article" date="2018" name="DNA Res.">
        <title>Multiple hybrid de novo genome assembly of finger millet, an orphan allotetraploid crop.</title>
        <authorList>
            <person name="Hatakeyama M."/>
            <person name="Aluri S."/>
            <person name="Balachadran M.T."/>
            <person name="Sivarajan S.R."/>
            <person name="Patrignani A."/>
            <person name="Gruter S."/>
            <person name="Poveda L."/>
            <person name="Shimizu-Inatsugi R."/>
            <person name="Baeten J."/>
            <person name="Francoijs K.J."/>
            <person name="Nataraja K.N."/>
            <person name="Reddy Y.A.N."/>
            <person name="Phadnis S."/>
            <person name="Ravikumar R.L."/>
            <person name="Schlapbach R."/>
            <person name="Sreeman S.M."/>
            <person name="Shimizu K.K."/>
        </authorList>
    </citation>
    <scope>NUCLEOTIDE SEQUENCE</scope>
</reference>
<accession>A0AAV5F5W2</accession>
<dbReference type="Pfam" id="PF02458">
    <property type="entry name" value="Transferase"/>
    <property type="match status" value="1"/>
</dbReference>
<keyword evidence="2" id="KW-1185">Reference proteome</keyword>
<dbReference type="InterPro" id="IPR023213">
    <property type="entry name" value="CAT-like_dom_sf"/>
</dbReference>
<proteinExistence type="predicted"/>
<dbReference type="Proteomes" id="UP001054889">
    <property type="component" value="Unassembled WGS sequence"/>
</dbReference>
<dbReference type="AlphaFoldDB" id="A0AAV5F5W2"/>
<dbReference type="GO" id="GO:0016747">
    <property type="term" value="F:acyltransferase activity, transferring groups other than amino-acyl groups"/>
    <property type="evidence" value="ECO:0007669"/>
    <property type="project" value="UniProtKB-ARBA"/>
</dbReference>
<dbReference type="Gene3D" id="3.30.559.10">
    <property type="entry name" value="Chloramphenicol acetyltransferase-like domain"/>
    <property type="match status" value="1"/>
</dbReference>
<dbReference type="EMBL" id="BQKI01000081">
    <property type="protein sequence ID" value="GJN29641.1"/>
    <property type="molecule type" value="Genomic_DNA"/>
</dbReference>
<reference evidence="1" key="2">
    <citation type="submission" date="2021-12" db="EMBL/GenBank/DDBJ databases">
        <title>Resequencing data analysis of finger millet.</title>
        <authorList>
            <person name="Hatakeyama M."/>
            <person name="Aluri S."/>
            <person name="Balachadran M.T."/>
            <person name="Sivarajan S.R."/>
            <person name="Poveda L."/>
            <person name="Shimizu-Inatsugi R."/>
            <person name="Schlapbach R."/>
            <person name="Sreeman S.M."/>
            <person name="Shimizu K.K."/>
        </authorList>
    </citation>
    <scope>NUCLEOTIDE SEQUENCE</scope>
</reference>
<evidence type="ECO:0000313" key="1">
    <source>
        <dbReference type="EMBL" id="GJN29641.1"/>
    </source>
</evidence>
<evidence type="ECO:0000313" key="2">
    <source>
        <dbReference type="Proteomes" id="UP001054889"/>
    </source>
</evidence>
<gene>
    <name evidence="1" type="primary">gb17890</name>
    <name evidence="1" type="ORF">PR202_gb17890</name>
</gene>
<protein>
    <submittedName>
        <fullName evidence="1">Uncharacterized protein</fullName>
    </submittedName>
</protein>